<dbReference type="PANTHER" id="PTHR30154:SF34">
    <property type="entry name" value="TRANSCRIPTIONAL REGULATOR AZLB"/>
    <property type="match status" value="1"/>
</dbReference>
<dbReference type="Gene3D" id="1.10.10.10">
    <property type="entry name" value="Winged helix-like DNA-binding domain superfamily/Winged helix DNA-binding domain"/>
    <property type="match status" value="1"/>
</dbReference>
<evidence type="ECO:0000259" key="4">
    <source>
        <dbReference type="PROSITE" id="PS50956"/>
    </source>
</evidence>
<dbReference type="AlphaFoldDB" id="T0YIF5"/>
<dbReference type="InterPro" id="IPR000485">
    <property type="entry name" value="AsnC-type_HTH_dom"/>
</dbReference>
<dbReference type="InterPro" id="IPR036388">
    <property type="entry name" value="WH-like_DNA-bd_sf"/>
</dbReference>
<dbReference type="Pfam" id="PF13404">
    <property type="entry name" value="HTH_AsnC-type"/>
    <property type="match status" value="1"/>
</dbReference>
<dbReference type="EMBL" id="AUZZ01009706">
    <property type="protein sequence ID" value="EQD32968.1"/>
    <property type="molecule type" value="Genomic_DNA"/>
</dbReference>
<dbReference type="SUPFAM" id="SSF46785">
    <property type="entry name" value="Winged helix' DNA-binding domain"/>
    <property type="match status" value="1"/>
</dbReference>
<keyword evidence="2" id="KW-0238">DNA-binding</keyword>
<dbReference type="SUPFAM" id="SSF54909">
    <property type="entry name" value="Dimeric alpha+beta barrel"/>
    <property type="match status" value="1"/>
</dbReference>
<name>T0YIF5_9ZZZZ</name>
<dbReference type="SMART" id="SM00344">
    <property type="entry name" value="HTH_ASNC"/>
    <property type="match status" value="1"/>
</dbReference>
<dbReference type="InterPro" id="IPR036390">
    <property type="entry name" value="WH_DNA-bd_sf"/>
</dbReference>
<feature type="domain" description="HTH asnC-type" evidence="4">
    <location>
        <begin position="9"/>
        <end position="67"/>
    </location>
</feature>
<dbReference type="PROSITE" id="PS50956">
    <property type="entry name" value="HTH_ASNC_2"/>
    <property type="match status" value="1"/>
</dbReference>
<sequence length="142" mass="15866">MTKDLPKSLDKRIVEKLVSDSEVPVERLASEYGVSPGTIRNRIAQLSESKIIIGYKARARLNRLGMSEVIVGLDIEPEHYMKAMDSIKALDFVKELYRASGDHAAIAIVAADSDEVERMMNDIMSIAGVRKVYPSFIQEIIK</sequence>
<dbReference type="PANTHER" id="PTHR30154">
    <property type="entry name" value="LEUCINE-RESPONSIVE REGULATORY PROTEIN"/>
    <property type="match status" value="1"/>
</dbReference>
<dbReference type="Pfam" id="PF01037">
    <property type="entry name" value="AsnC_trans_reg"/>
    <property type="match status" value="1"/>
</dbReference>
<protein>
    <submittedName>
        <fullName evidence="5">Transcriptional regulator, AsnC family</fullName>
    </submittedName>
</protein>
<keyword evidence="3" id="KW-0804">Transcription</keyword>
<evidence type="ECO:0000313" key="5">
    <source>
        <dbReference type="EMBL" id="EQD32968.1"/>
    </source>
</evidence>
<dbReference type="GO" id="GO:0043565">
    <property type="term" value="F:sequence-specific DNA binding"/>
    <property type="evidence" value="ECO:0007669"/>
    <property type="project" value="InterPro"/>
</dbReference>
<dbReference type="InterPro" id="IPR019888">
    <property type="entry name" value="Tscrpt_reg_AsnC-like"/>
</dbReference>
<organism evidence="5">
    <name type="scientific">mine drainage metagenome</name>
    <dbReference type="NCBI Taxonomy" id="410659"/>
    <lineage>
        <taxon>unclassified sequences</taxon>
        <taxon>metagenomes</taxon>
        <taxon>ecological metagenomes</taxon>
    </lineage>
</organism>
<evidence type="ECO:0000256" key="1">
    <source>
        <dbReference type="ARBA" id="ARBA00023015"/>
    </source>
</evidence>
<keyword evidence="1" id="KW-0805">Transcription regulation</keyword>
<gene>
    <name evidence="5" type="ORF">B2A_13410</name>
</gene>
<dbReference type="GO" id="GO:0043200">
    <property type="term" value="P:response to amino acid"/>
    <property type="evidence" value="ECO:0007669"/>
    <property type="project" value="TreeGrafter"/>
</dbReference>
<proteinExistence type="predicted"/>
<accession>T0YIF5</accession>
<comment type="caution">
    <text evidence="5">The sequence shown here is derived from an EMBL/GenBank/DDBJ whole genome shotgun (WGS) entry which is preliminary data.</text>
</comment>
<dbReference type="PRINTS" id="PR00033">
    <property type="entry name" value="HTHASNC"/>
</dbReference>
<dbReference type="GO" id="GO:0005829">
    <property type="term" value="C:cytosol"/>
    <property type="evidence" value="ECO:0007669"/>
    <property type="project" value="TreeGrafter"/>
</dbReference>
<reference evidence="5" key="2">
    <citation type="journal article" date="2014" name="ISME J.">
        <title>Microbial stratification in low pH oxic and suboxic macroscopic growths along an acid mine drainage.</title>
        <authorList>
            <person name="Mendez-Garcia C."/>
            <person name="Mesa V."/>
            <person name="Sprenger R.R."/>
            <person name="Richter M."/>
            <person name="Diez M.S."/>
            <person name="Solano J."/>
            <person name="Bargiela R."/>
            <person name="Golyshina O.V."/>
            <person name="Manteca A."/>
            <person name="Ramos J.L."/>
            <person name="Gallego J.R."/>
            <person name="Llorente I."/>
            <person name="Martins Dos Santos V.A."/>
            <person name="Jensen O.N."/>
            <person name="Pelaez A.I."/>
            <person name="Sanchez J."/>
            <person name="Ferrer M."/>
        </authorList>
    </citation>
    <scope>NUCLEOTIDE SEQUENCE</scope>
</reference>
<dbReference type="InterPro" id="IPR011008">
    <property type="entry name" value="Dimeric_a/b-barrel"/>
</dbReference>
<dbReference type="Gene3D" id="3.30.70.920">
    <property type="match status" value="1"/>
</dbReference>
<evidence type="ECO:0000256" key="3">
    <source>
        <dbReference type="ARBA" id="ARBA00023163"/>
    </source>
</evidence>
<reference evidence="5" key="1">
    <citation type="submission" date="2013-08" db="EMBL/GenBank/DDBJ databases">
        <authorList>
            <person name="Mendez C."/>
            <person name="Richter M."/>
            <person name="Ferrer M."/>
            <person name="Sanchez J."/>
        </authorList>
    </citation>
    <scope>NUCLEOTIDE SEQUENCE</scope>
</reference>
<dbReference type="InterPro" id="IPR019887">
    <property type="entry name" value="Tscrpt_reg_AsnC/Lrp_C"/>
</dbReference>
<evidence type="ECO:0000256" key="2">
    <source>
        <dbReference type="ARBA" id="ARBA00023125"/>
    </source>
</evidence>